<comment type="similarity">
    <text evidence="1">Belongs to the UDP-glycosyltransferase family.</text>
</comment>
<evidence type="ECO:0008006" key="6">
    <source>
        <dbReference type="Google" id="ProtNLM"/>
    </source>
</evidence>
<protein>
    <recommendedName>
        <fullName evidence="6">UDP-glycosyltransferase</fullName>
    </recommendedName>
</protein>
<dbReference type="EMBL" id="JACBKZ010000014">
    <property type="protein sequence ID" value="KAF5933895.1"/>
    <property type="molecule type" value="Genomic_DNA"/>
</dbReference>
<proteinExistence type="inferred from homology"/>
<dbReference type="GO" id="GO:0035251">
    <property type="term" value="F:UDP-glucosyltransferase activity"/>
    <property type="evidence" value="ECO:0007669"/>
    <property type="project" value="TreeGrafter"/>
</dbReference>
<feature type="compositionally biased region" description="Basic and acidic residues" evidence="2">
    <location>
        <begin position="24"/>
        <end position="44"/>
    </location>
</feature>
<evidence type="ECO:0000256" key="2">
    <source>
        <dbReference type="SAM" id="MobiDB-lite"/>
    </source>
</evidence>
<keyword evidence="3" id="KW-1133">Transmembrane helix</keyword>
<feature type="region of interest" description="Disordered" evidence="2">
    <location>
        <begin position="23"/>
        <end position="47"/>
    </location>
</feature>
<comment type="caution">
    <text evidence="4">The sequence shown here is derived from an EMBL/GenBank/DDBJ whole genome shotgun (WGS) entry which is preliminary data.</text>
</comment>
<dbReference type="AlphaFoldDB" id="A0A7J7G0G8"/>
<organism evidence="4 5">
    <name type="scientific">Camellia sinensis</name>
    <name type="common">Tea plant</name>
    <name type="synonym">Thea sinensis</name>
    <dbReference type="NCBI Taxonomy" id="4442"/>
    <lineage>
        <taxon>Eukaryota</taxon>
        <taxon>Viridiplantae</taxon>
        <taxon>Streptophyta</taxon>
        <taxon>Embryophyta</taxon>
        <taxon>Tracheophyta</taxon>
        <taxon>Spermatophyta</taxon>
        <taxon>Magnoliopsida</taxon>
        <taxon>eudicotyledons</taxon>
        <taxon>Gunneridae</taxon>
        <taxon>Pentapetalae</taxon>
        <taxon>asterids</taxon>
        <taxon>Ericales</taxon>
        <taxon>Theaceae</taxon>
        <taxon>Camellia</taxon>
    </lineage>
</organism>
<dbReference type="PANTHER" id="PTHR48047">
    <property type="entry name" value="GLYCOSYLTRANSFERASE"/>
    <property type="match status" value="1"/>
</dbReference>
<reference evidence="4 5" key="2">
    <citation type="submission" date="2020-07" db="EMBL/GenBank/DDBJ databases">
        <title>Genome assembly of wild tea tree DASZ reveals pedigree and selection history of tea varieties.</title>
        <authorList>
            <person name="Zhang W."/>
        </authorList>
    </citation>
    <scope>NUCLEOTIDE SEQUENCE [LARGE SCALE GENOMIC DNA]</scope>
    <source>
        <strain evidence="5">cv. G240</strain>
        <tissue evidence="4">Leaf</tissue>
    </source>
</reference>
<keyword evidence="3" id="KW-0472">Membrane</keyword>
<evidence type="ECO:0000256" key="3">
    <source>
        <dbReference type="SAM" id="Phobius"/>
    </source>
</evidence>
<dbReference type="Proteomes" id="UP000593564">
    <property type="component" value="Unassembled WGS sequence"/>
</dbReference>
<evidence type="ECO:0000256" key="1">
    <source>
        <dbReference type="ARBA" id="ARBA00009995"/>
    </source>
</evidence>
<gene>
    <name evidence="4" type="ORF">HYC85_030066</name>
</gene>
<dbReference type="SUPFAM" id="SSF53756">
    <property type="entry name" value="UDP-Glycosyltransferase/glycogen phosphorylase"/>
    <property type="match status" value="1"/>
</dbReference>
<feature type="transmembrane region" description="Helical" evidence="3">
    <location>
        <begin position="69"/>
        <end position="87"/>
    </location>
</feature>
<name>A0A7J7G0G8_CAMSI</name>
<reference evidence="5" key="1">
    <citation type="journal article" date="2020" name="Nat. Commun.">
        <title>Genome assembly of wild tea tree DASZ reveals pedigree and selection history of tea varieties.</title>
        <authorList>
            <person name="Zhang W."/>
            <person name="Zhang Y."/>
            <person name="Qiu H."/>
            <person name="Guo Y."/>
            <person name="Wan H."/>
            <person name="Zhang X."/>
            <person name="Scossa F."/>
            <person name="Alseekh S."/>
            <person name="Zhang Q."/>
            <person name="Wang P."/>
            <person name="Xu L."/>
            <person name="Schmidt M.H."/>
            <person name="Jia X."/>
            <person name="Li D."/>
            <person name="Zhu A."/>
            <person name="Guo F."/>
            <person name="Chen W."/>
            <person name="Ni D."/>
            <person name="Usadel B."/>
            <person name="Fernie A.R."/>
            <person name="Wen W."/>
        </authorList>
    </citation>
    <scope>NUCLEOTIDE SEQUENCE [LARGE SCALE GENOMIC DNA]</scope>
    <source>
        <strain evidence="5">cv. G240</strain>
    </source>
</reference>
<evidence type="ECO:0000313" key="4">
    <source>
        <dbReference type="EMBL" id="KAF5933895.1"/>
    </source>
</evidence>
<keyword evidence="3" id="KW-0812">Transmembrane</keyword>
<dbReference type="Gene3D" id="3.40.50.2000">
    <property type="entry name" value="Glycogen Phosphorylase B"/>
    <property type="match status" value="1"/>
</dbReference>
<keyword evidence="5" id="KW-1185">Reference proteome</keyword>
<dbReference type="PANTHER" id="PTHR48047:SF118">
    <property type="entry name" value="HEXOSYLTRANSFERASE-RELATED"/>
    <property type="match status" value="1"/>
</dbReference>
<evidence type="ECO:0000313" key="5">
    <source>
        <dbReference type="Proteomes" id="UP000593564"/>
    </source>
</evidence>
<accession>A0A7J7G0G8</accession>
<sequence>MRSKIRRARYRELWPESYGRRRRAMADARWKREKGREKTDRGGEEAAQCDVTEESYGGRTMRSKISSRFFFVRVSHLLHCAILLYMTSAAMSTTPRNSGAHILVYPIPAPGHIISLLDLTRLLVTHGLTITVLVSPSHLPLLQPILSSHLSSFIQPLVLLLPHSFTSSQSSLLGKIRATGELCDHILQWFRFHPSLPVAIVSDFFLGWTHRLATHLSMPRLAFWPSSAFTASILDSLWRGLPKNNDLNNENFLISFLEIPNSPIYHWWQITPYYHDFKERDLELSSSEMGCWLIMRVGVSCSTRSLS</sequence>